<comment type="caution">
    <text evidence="1">The sequence shown here is derived from an EMBL/GenBank/DDBJ whole genome shotgun (WGS) entry which is preliminary data.</text>
</comment>
<gene>
    <name evidence="1" type="ORF">ABDB84_10495</name>
</gene>
<dbReference type="Pfam" id="PF11855">
    <property type="entry name" value="DUF3375"/>
    <property type="match status" value="1"/>
</dbReference>
<evidence type="ECO:0000313" key="2">
    <source>
        <dbReference type="Proteomes" id="UP001410394"/>
    </source>
</evidence>
<evidence type="ECO:0000313" key="1">
    <source>
        <dbReference type="EMBL" id="MEN3068909.1"/>
    </source>
</evidence>
<protein>
    <submittedName>
        <fullName evidence="1">DUF3375 domain-containing protein</fullName>
    </submittedName>
</protein>
<dbReference type="EMBL" id="JBDIVE010000005">
    <property type="protein sequence ID" value="MEN3068909.1"/>
    <property type="molecule type" value="Genomic_DNA"/>
</dbReference>
<accession>A0ABU9YZC3</accession>
<dbReference type="InterPro" id="IPR021804">
    <property type="entry name" value="DUF3375"/>
</dbReference>
<proteinExistence type="predicted"/>
<dbReference type="Proteomes" id="UP001410394">
    <property type="component" value="Unassembled WGS sequence"/>
</dbReference>
<organism evidence="1 2">
    <name type="scientific">Uliginosibacterium sediminicola</name>
    <dbReference type="NCBI Taxonomy" id="2024550"/>
    <lineage>
        <taxon>Bacteria</taxon>
        <taxon>Pseudomonadati</taxon>
        <taxon>Pseudomonadota</taxon>
        <taxon>Betaproteobacteria</taxon>
        <taxon>Rhodocyclales</taxon>
        <taxon>Zoogloeaceae</taxon>
        <taxon>Uliginosibacterium</taxon>
    </lineage>
</organism>
<keyword evidence="2" id="KW-1185">Reference proteome</keyword>
<sequence length="487" mass="55404">MTLDFATLDALRTHHPAWRLLRSDHAPLVTSFLHRVFVLPNVRVMAAADLAEALEDELYALRLQLGEKGETAFPKPGLEYLSDWAAPDKGWLRKFYKPGTDEAQFDLTPATEKAIAWLSQLSERQFVGTESRLLTLFDLLKQMSEGSEADPAKRIADLQKKRDEIDAEISRVVAGDVPLLDDTALKDRFQQFMQGARELLADFREVEHNFRQLDRRVRERIALWDGSKGALLEEIMGERDSIADSDQGRSFRAFWDFLLSSRRQEELSELLDRVLALPAVTDLKPDGRTRRVHYDWMEAGEHTQRTVAALSQQLRRFLDDQAWLENRRIMDILHAIEGKAMALREAPPAGVVMEITESQAYIVLAMERPLFKPAVKPIIAQLTLEAGEQDIDPSVMFEQVVVDKARLTRHIRQVLQDRAQVTLRELVATQPMRQGLAELVAYLQLGSDVFSVVVDENVPEPLEWQAMSASGQSVTRTANLARVIFMR</sequence>
<reference evidence="1 2" key="1">
    <citation type="journal article" date="2018" name="Int. J. Syst. Evol. Microbiol.">
        <title>Uliginosibacterium sediminicola sp. nov., isolated from freshwater sediment.</title>
        <authorList>
            <person name="Hwang W.M."/>
            <person name="Kim S.M."/>
            <person name="Kang K."/>
            <person name="Ahn T.Y."/>
        </authorList>
    </citation>
    <scope>NUCLEOTIDE SEQUENCE [LARGE SCALE GENOMIC DNA]</scope>
    <source>
        <strain evidence="1 2">M1-21</strain>
    </source>
</reference>
<name>A0ABU9YZC3_9RHOO</name>
<dbReference type="RefSeq" id="WP_345919680.1">
    <property type="nucleotide sequence ID" value="NZ_JBDIVE010000005.1"/>
</dbReference>